<keyword evidence="2" id="KW-1185">Reference proteome</keyword>
<proteinExistence type="predicted"/>
<name>A0A975Y7L0_9NOST</name>
<protein>
    <submittedName>
        <fullName evidence="1">Uncharacterized protein</fullName>
    </submittedName>
</protein>
<gene>
    <name evidence="1" type="ORF">B6N60_05144</name>
</gene>
<organism evidence="1 2">
    <name type="scientific">Richelia sinica FACHB-800</name>
    <dbReference type="NCBI Taxonomy" id="1357546"/>
    <lineage>
        <taxon>Bacteria</taxon>
        <taxon>Bacillati</taxon>
        <taxon>Cyanobacteriota</taxon>
        <taxon>Cyanophyceae</taxon>
        <taxon>Nostocales</taxon>
        <taxon>Nostocaceae</taxon>
        <taxon>Richelia</taxon>
    </lineage>
</organism>
<accession>A0A975Y7L0</accession>
<dbReference type="EMBL" id="CP021056">
    <property type="protein sequence ID" value="QXE26412.1"/>
    <property type="molecule type" value="Genomic_DNA"/>
</dbReference>
<dbReference type="KEGG" id="rsin:B6N60_05144"/>
<reference evidence="1" key="1">
    <citation type="submission" date="2017-04" db="EMBL/GenBank/DDBJ databases">
        <title>Genome deletions in a multicellular cyanobacterial endosymbiont for morphological adaptation in marine diatoms.</title>
        <authorList>
            <person name="Wang Y."/>
            <person name="Gao H."/>
            <person name="Li R."/>
            <person name="Xu X."/>
        </authorList>
    </citation>
    <scope>NUCLEOTIDE SEQUENCE</scope>
    <source>
        <strain evidence="1">FACHB 800</strain>
    </source>
</reference>
<dbReference type="AlphaFoldDB" id="A0A975Y7L0"/>
<sequence>MKFQSGQIVSLDDTHRTLYAEVIEVVISRQLCWVRPWLLVDYSQEEPLITDVRDVSDILWPLHLFRAALDTEVITLLSHILPKEFKGEPDVVAQREFNLFIHQIWHSYQHGQR</sequence>
<evidence type="ECO:0000313" key="1">
    <source>
        <dbReference type="EMBL" id="QXE26412.1"/>
    </source>
</evidence>
<dbReference type="Proteomes" id="UP000683511">
    <property type="component" value="Chromosome"/>
</dbReference>
<evidence type="ECO:0000313" key="2">
    <source>
        <dbReference type="Proteomes" id="UP000683511"/>
    </source>
</evidence>